<dbReference type="GO" id="GO:0045087">
    <property type="term" value="P:innate immune response"/>
    <property type="evidence" value="ECO:0007669"/>
    <property type="project" value="InterPro"/>
</dbReference>
<dbReference type="EMBL" id="JAJJMB010010439">
    <property type="protein sequence ID" value="KAI3908728.1"/>
    <property type="molecule type" value="Genomic_DNA"/>
</dbReference>
<keyword evidence="5" id="KW-1133">Transmembrane helix</keyword>
<keyword evidence="3" id="KW-0812">Transmembrane</keyword>
<dbReference type="Proteomes" id="UP001202328">
    <property type="component" value="Unassembled WGS sequence"/>
</dbReference>
<proteinExistence type="predicted"/>
<dbReference type="GO" id="GO:0005886">
    <property type="term" value="C:plasma membrane"/>
    <property type="evidence" value="ECO:0007669"/>
    <property type="project" value="UniProtKB-SubCell"/>
</dbReference>
<evidence type="ECO:0000256" key="1">
    <source>
        <dbReference type="ARBA" id="ARBA00004162"/>
    </source>
</evidence>
<evidence type="ECO:0000256" key="4">
    <source>
        <dbReference type="ARBA" id="ARBA00022729"/>
    </source>
</evidence>
<evidence type="ECO:0000256" key="7">
    <source>
        <dbReference type="ARBA" id="ARBA00023157"/>
    </source>
</evidence>
<evidence type="ECO:0000313" key="8">
    <source>
        <dbReference type="EMBL" id="KAI3908728.1"/>
    </source>
</evidence>
<organism evidence="8 9">
    <name type="scientific">Papaver atlanticum</name>
    <dbReference type="NCBI Taxonomy" id="357466"/>
    <lineage>
        <taxon>Eukaryota</taxon>
        <taxon>Viridiplantae</taxon>
        <taxon>Streptophyta</taxon>
        <taxon>Embryophyta</taxon>
        <taxon>Tracheophyta</taxon>
        <taxon>Spermatophyta</taxon>
        <taxon>Magnoliopsida</taxon>
        <taxon>Ranunculales</taxon>
        <taxon>Papaveraceae</taxon>
        <taxon>Papaveroideae</taxon>
        <taxon>Papaver</taxon>
    </lineage>
</organism>
<evidence type="ECO:0000313" key="9">
    <source>
        <dbReference type="Proteomes" id="UP001202328"/>
    </source>
</evidence>
<keyword evidence="4" id="KW-0732">Signal</keyword>
<accession>A0AAD4XGB7</accession>
<reference evidence="8" key="1">
    <citation type="submission" date="2022-04" db="EMBL/GenBank/DDBJ databases">
        <title>A functionally conserved STORR gene fusion in Papaver species that diverged 16.8 million years ago.</title>
        <authorList>
            <person name="Catania T."/>
        </authorList>
    </citation>
    <scope>NUCLEOTIDE SEQUENCE</scope>
    <source>
        <strain evidence="8">S-188037</strain>
    </source>
</reference>
<sequence>MDETGDYRPLKARCETVETVFLNLNKKMLDVNLEGKRQRRHYCSPKHLKLAQLAKACTQENPKLRPSMRSIVVALMTLSSSTED</sequence>
<evidence type="ECO:0000256" key="6">
    <source>
        <dbReference type="ARBA" id="ARBA00023136"/>
    </source>
</evidence>
<keyword evidence="9" id="KW-1185">Reference proteome</keyword>
<comment type="caution">
    <text evidence="8">The sequence shown here is derived from an EMBL/GenBank/DDBJ whole genome shotgun (WGS) entry which is preliminary data.</text>
</comment>
<name>A0AAD4XGB7_9MAGN</name>
<dbReference type="Gene3D" id="1.10.510.10">
    <property type="entry name" value="Transferase(Phosphotransferase) domain 1"/>
    <property type="match status" value="1"/>
</dbReference>
<dbReference type="AlphaFoldDB" id="A0AAD4XGB7"/>
<gene>
    <name evidence="8" type="ORF">MKW98_029278</name>
</gene>
<protein>
    <submittedName>
        <fullName evidence="8">Uncharacterized protein</fullName>
    </submittedName>
</protein>
<evidence type="ECO:0000256" key="3">
    <source>
        <dbReference type="ARBA" id="ARBA00022692"/>
    </source>
</evidence>
<dbReference type="PANTHER" id="PTHR46204">
    <property type="entry name" value="CHITIN ELICITOR RECEPTOR KINASE 1-RELATED"/>
    <property type="match status" value="1"/>
</dbReference>
<dbReference type="GO" id="GO:0019199">
    <property type="term" value="F:transmembrane receptor protein kinase activity"/>
    <property type="evidence" value="ECO:0007669"/>
    <property type="project" value="InterPro"/>
</dbReference>
<keyword evidence="2" id="KW-1003">Cell membrane</keyword>
<comment type="subcellular location">
    <subcellularLocation>
        <location evidence="1">Cell membrane</location>
        <topology evidence="1">Single-pass membrane protein</topology>
    </subcellularLocation>
</comment>
<keyword evidence="7" id="KW-1015">Disulfide bond</keyword>
<dbReference type="InterPro" id="IPR044812">
    <property type="entry name" value="CERK1/LYK3-like"/>
</dbReference>
<evidence type="ECO:0000256" key="5">
    <source>
        <dbReference type="ARBA" id="ARBA00022989"/>
    </source>
</evidence>
<keyword evidence="6" id="KW-0472">Membrane</keyword>
<evidence type="ECO:0000256" key="2">
    <source>
        <dbReference type="ARBA" id="ARBA00022475"/>
    </source>
</evidence>
<dbReference type="PANTHER" id="PTHR46204:SF2">
    <property type="entry name" value="CHITIN ELICITOR RECEPTOR KINASE 1"/>
    <property type="match status" value="1"/>
</dbReference>